<evidence type="ECO:0000313" key="4">
    <source>
        <dbReference type="Proteomes" id="UP001362999"/>
    </source>
</evidence>
<feature type="domain" description="Chromo" evidence="2">
    <location>
        <begin position="42"/>
        <end position="103"/>
    </location>
</feature>
<feature type="compositionally biased region" description="Basic residues" evidence="1">
    <location>
        <begin position="1"/>
        <end position="12"/>
    </location>
</feature>
<feature type="compositionally biased region" description="Acidic residues" evidence="1">
    <location>
        <begin position="26"/>
        <end position="38"/>
    </location>
</feature>
<dbReference type="CDD" id="cd20383">
    <property type="entry name" value="Tudor_53BP1"/>
    <property type="match status" value="1"/>
</dbReference>
<dbReference type="PROSITE" id="PS50013">
    <property type="entry name" value="CHROMO_2"/>
    <property type="match status" value="1"/>
</dbReference>
<organism evidence="3 4">
    <name type="scientific">Favolaschia claudopus</name>
    <dbReference type="NCBI Taxonomy" id="2862362"/>
    <lineage>
        <taxon>Eukaryota</taxon>
        <taxon>Fungi</taxon>
        <taxon>Dikarya</taxon>
        <taxon>Basidiomycota</taxon>
        <taxon>Agaricomycotina</taxon>
        <taxon>Agaricomycetes</taxon>
        <taxon>Agaricomycetidae</taxon>
        <taxon>Agaricales</taxon>
        <taxon>Marasmiineae</taxon>
        <taxon>Mycenaceae</taxon>
        <taxon>Favolaschia</taxon>
    </lineage>
</organism>
<keyword evidence="4" id="KW-1185">Reference proteome</keyword>
<dbReference type="EMBL" id="JAWWNJ010000132">
    <property type="protein sequence ID" value="KAK6985203.1"/>
    <property type="molecule type" value="Genomic_DNA"/>
</dbReference>
<dbReference type="Gene3D" id="2.30.30.140">
    <property type="match status" value="1"/>
</dbReference>
<dbReference type="SUPFAM" id="SSF63748">
    <property type="entry name" value="Tudor/PWWP/MBT"/>
    <property type="match status" value="1"/>
</dbReference>
<feature type="region of interest" description="Disordered" evidence="1">
    <location>
        <begin position="1"/>
        <end position="41"/>
    </location>
</feature>
<protein>
    <recommendedName>
        <fullName evidence="2">Chromo domain-containing protein</fullName>
    </recommendedName>
</protein>
<sequence length="250" mass="28133">MRRSRRGKKSRKLPTPSSSDERHESEEVDETDEDDTDPNEAYSVEQILRARTRATKHGTTQWEYETKWENHEGSSWTLECDFNGHELIRAFWFRADVASDELRRGGDTALKYKLNKIISPDPARLALPLPAFEHPANANGTRVFAPWNGTDIYYPGIVASGNASQGYTVHFDDGDIGVVALEDLRTQEIRPGDIINLEDAVAVSAVTADGTIQFTLPTRVLTITKHNIDVHWDDRRLQANDIICGATRKS</sequence>
<evidence type="ECO:0000259" key="2">
    <source>
        <dbReference type="PROSITE" id="PS50013"/>
    </source>
</evidence>
<accession>A0AAV9ZLT1</accession>
<reference evidence="3 4" key="1">
    <citation type="journal article" date="2024" name="J Genomics">
        <title>Draft genome sequencing and assembly of Favolaschia claudopus CIRM-BRFM 2984 isolated from oak limbs.</title>
        <authorList>
            <person name="Navarro D."/>
            <person name="Drula E."/>
            <person name="Chaduli D."/>
            <person name="Cazenave R."/>
            <person name="Ahrendt S."/>
            <person name="Wang J."/>
            <person name="Lipzen A."/>
            <person name="Daum C."/>
            <person name="Barry K."/>
            <person name="Grigoriev I.V."/>
            <person name="Favel A."/>
            <person name="Rosso M.N."/>
            <person name="Martin F."/>
        </authorList>
    </citation>
    <scope>NUCLEOTIDE SEQUENCE [LARGE SCALE GENOMIC DNA]</scope>
    <source>
        <strain evidence="3 4">CIRM-BRFM 2984</strain>
    </source>
</reference>
<comment type="caution">
    <text evidence="3">The sequence shown here is derived from an EMBL/GenBank/DDBJ whole genome shotgun (WGS) entry which is preliminary data.</text>
</comment>
<dbReference type="Proteomes" id="UP001362999">
    <property type="component" value="Unassembled WGS sequence"/>
</dbReference>
<evidence type="ECO:0000313" key="3">
    <source>
        <dbReference type="EMBL" id="KAK6985203.1"/>
    </source>
</evidence>
<proteinExistence type="predicted"/>
<dbReference type="InterPro" id="IPR000953">
    <property type="entry name" value="Chromo/chromo_shadow_dom"/>
</dbReference>
<dbReference type="SUPFAM" id="SSF54160">
    <property type="entry name" value="Chromo domain-like"/>
    <property type="match status" value="1"/>
</dbReference>
<gene>
    <name evidence="3" type="ORF">R3P38DRAFT_3230877</name>
</gene>
<dbReference type="Pfam" id="PF18115">
    <property type="entry name" value="Tudor_3"/>
    <property type="match status" value="1"/>
</dbReference>
<dbReference type="AlphaFoldDB" id="A0AAV9ZLT1"/>
<name>A0AAV9ZLT1_9AGAR</name>
<dbReference type="InterPro" id="IPR041297">
    <property type="entry name" value="Crb2_Tudor"/>
</dbReference>
<dbReference type="GO" id="GO:0006338">
    <property type="term" value="P:chromatin remodeling"/>
    <property type="evidence" value="ECO:0007669"/>
    <property type="project" value="UniProtKB-ARBA"/>
</dbReference>
<dbReference type="InterPro" id="IPR016197">
    <property type="entry name" value="Chromo-like_dom_sf"/>
</dbReference>
<dbReference type="Gene3D" id="2.40.50.40">
    <property type="match status" value="1"/>
</dbReference>
<evidence type="ECO:0000256" key="1">
    <source>
        <dbReference type="SAM" id="MobiDB-lite"/>
    </source>
</evidence>